<dbReference type="PROSITE" id="PS50110">
    <property type="entry name" value="RESPONSE_REGULATORY"/>
    <property type="match status" value="1"/>
</dbReference>
<dbReference type="InterPro" id="IPR011006">
    <property type="entry name" value="CheY-like_superfamily"/>
</dbReference>
<dbReference type="InterPro" id="IPR037522">
    <property type="entry name" value="HD_GYP_dom"/>
</dbReference>
<evidence type="ECO:0000259" key="4">
    <source>
        <dbReference type="PROSITE" id="PS51831"/>
    </source>
</evidence>
<dbReference type="GO" id="GO:0000160">
    <property type="term" value="P:phosphorelay signal transduction system"/>
    <property type="evidence" value="ECO:0007669"/>
    <property type="project" value="InterPro"/>
</dbReference>
<dbReference type="Gene3D" id="3.40.50.2300">
    <property type="match status" value="1"/>
</dbReference>
<evidence type="ECO:0000313" key="6">
    <source>
        <dbReference type="EMBL" id="GAK49652.1"/>
    </source>
</evidence>
<dbReference type="HOGENOM" id="CLU_000445_92_10_0"/>
<reference evidence="6" key="1">
    <citation type="journal article" date="2015" name="PeerJ">
        <title>First genomic representation of candidate bacterial phylum KSB3 points to enhanced environmental sensing as a trigger of wastewater bulking.</title>
        <authorList>
            <person name="Sekiguchi Y."/>
            <person name="Ohashi A."/>
            <person name="Parks D.H."/>
            <person name="Yamauchi T."/>
            <person name="Tyson G.W."/>
            <person name="Hugenholtz P."/>
        </authorList>
    </citation>
    <scope>NUCLEOTIDE SEQUENCE [LARGE SCALE GENOMIC DNA]</scope>
</reference>
<dbReference type="Pfam" id="PF00072">
    <property type="entry name" value="Response_reg"/>
    <property type="match status" value="1"/>
</dbReference>
<evidence type="ECO:0000256" key="1">
    <source>
        <dbReference type="ARBA" id="ARBA00022801"/>
    </source>
</evidence>
<dbReference type="GO" id="GO:0009214">
    <property type="term" value="P:cyclic nucleotide catabolic process"/>
    <property type="evidence" value="ECO:0007669"/>
    <property type="project" value="UniProtKB-ARBA"/>
</dbReference>
<dbReference type="SMART" id="SM00471">
    <property type="entry name" value="HDc"/>
    <property type="match status" value="1"/>
</dbReference>
<keyword evidence="7" id="KW-1185">Reference proteome</keyword>
<sequence length="511" mass="58696">MYQDDELIFIEESSPTVVAHKKPWKIIVADDEEEVHAVTRMVLEEFYFEERELEVLSAYSGKETIRLLHEHADAALLLLDVVMEQETTGLEVVKYVRDELKNRFVRIIMRTGQPGQAPERQVTMQYDINDYKEKTELTAQKLYTTVVASLRAYRDLRTIERHRKGLEQIISISARLFELRNLKQFVTSALFHIAALLDLNEDAVSLQTSGFALKHVTGAFHWLAGIGEFATYDFQQFPSLPTPIQSVLTSALEQRQTIFAQNMYVGYFQTKRQVEYLLCLQSDYAFSDLEVGFIKIFSTNLAVAFDNLALTEEIEDTQREVIFTLGEVVENRSEETGNHVKRVGEYCYLLARKYGFDEETAELLRFASPMHDVGKIGIPDAILNKPGKLTNEEFETIKTHTLIGYDILKGSKQKILQMAAQIALEHHERWDGRGYPRGLAGDQTSVLARIVKVADVFDALSCKRVYKDAWETEQIITTLKQDRGTHFDPALIDLTLENMDHMLEIRHRLQD</sequence>
<dbReference type="SUPFAM" id="SSF52172">
    <property type="entry name" value="CheY-like"/>
    <property type="match status" value="1"/>
</dbReference>
<dbReference type="PROSITE" id="PS51832">
    <property type="entry name" value="HD_GYP"/>
    <property type="match status" value="1"/>
</dbReference>
<dbReference type="Pfam" id="PF11849">
    <property type="entry name" value="DUF3369"/>
    <property type="match status" value="1"/>
</dbReference>
<accession>A0A0S6VUF6</accession>
<keyword evidence="2" id="KW-0597">Phosphoprotein</keyword>
<dbReference type="FunFam" id="1.10.3210.10:FF:000018">
    <property type="entry name" value="Two-component system response regulator"/>
    <property type="match status" value="1"/>
</dbReference>
<dbReference type="Pfam" id="PF13487">
    <property type="entry name" value="HD_5"/>
    <property type="match status" value="1"/>
</dbReference>
<evidence type="ECO:0000256" key="2">
    <source>
        <dbReference type="PROSITE-ProRule" id="PRU00169"/>
    </source>
</evidence>
<name>A0A0S6VUF6_9BACT</name>
<dbReference type="SUPFAM" id="SSF109604">
    <property type="entry name" value="HD-domain/PDEase-like"/>
    <property type="match status" value="1"/>
</dbReference>
<dbReference type="STRING" id="1499966.U14_00875"/>
<evidence type="ECO:0000313" key="7">
    <source>
        <dbReference type="Proteomes" id="UP000030700"/>
    </source>
</evidence>
<dbReference type="AlphaFoldDB" id="A0A0S6VUF6"/>
<dbReference type="PANTHER" id="PTHR45228">
    <property type="entry name" value="CYCLIC DI-GMP PHOSPHODIESTERASE TM_0186-RELATED"/>
    <property type="match status" value="1"/>
</dbReference>
<feature type="modified residue" description="4-aspartylphosphate" evidence="2">
    <location>
        <position position="80"/>
    </location>
</feature>
<feature type="domain" description="HD-GYP" evidence="5">
    <location>
        <begin position="314"/>
        <end position="511"/>
    </location>
</feature>
<dbReference type="PROSITE" id="PS51831">
    <property type="entry name" value="HD"/>
    <property type="match status" value="1"/>
</dbReference>
<dbReference type="EMBL" id="DF820455">
    <property type="protein sequence ID" value="GAK49652.1"/>
    <property type="molecule type" value="Genomic_DNA"/>
</dbReference>
<keyword evidence="1 6" id="KW-0378">Hydrolase</keyword>
<proteinExistence type="predicted"/>
<gene>
    <name evidence="6" type="ORF">U14_00875</name>
</gene>
<protein>
    <submittedName>
        <fullName evidence="6">Response regulator receiver modulated metal dependent phosphohydrolase</fullName>
    </submittedName>
</protein>
<feature type="domain" description="HD" evidence="4">
    <location>
        <begin position="336"/>
        <end position="460"/>
    </location>
</feature>
<dbReference type="GO" id="GO:0004112">
    <property type="term" value="F:cyclic-nucleotide phosphodiesterase activity"/>
    <property type="evidence" value="ECO:0007669"/>
    <property type="project" value="UniProtKB-ARBA"/>
</dbReference>
<dbReference type="SMART" id="SM00448">
    <property type="entry name" value="REC"/>
    <property type="match status" value="1"/>
</dbReference>
<evidence type="ECO:0000259" key="5">
    <source>
        <dbReference type="PROSITE" id="PS51832"/>
    </source>
</evidence>
<dbReference type="Gene3D" id="1.10.3210.10">
    <property type="entry name" value="Hypothetical protein af1432"/>
    <property type="match status" value="1"/>
</dbReference>
<evidence type="ECO:0000259" key="3">
    <source>
        <dbReference type="PROSITE" id="PS50110"/>
    </source>
</evidence>
<organism evidence="6">
    <name type="scientific">Candidatus Moduliflexus flocculans</name>
    <dbReference type="NCBI Taxonomy" id="1499966"/>
    <lineage>
        <taxon>Bacteria</taxon>
        <taxon>Candidatus Moduliflexota</taxon>
        <taxon>Candidatus Moduliflexia</taxon>
        <taxon>Candidatus Moduliflexales</taxon>
        <taxon>Candidatus Moduliflexaceae</taxon>
    </lineage>
</organism>
<feature type="domain" description="Response regulatory" evidence="3">
    <location>
        <begin position="25"/>
        <end position="149"/>
    </location>
</feature>
<dbReference type="InterPro" id="IPR003607">
    <property type="entry name" value="HD/PDEase_dom"/>
</dbReference>
<dbReference type="InterPro" id="IPR006674">
    <property type="entry name" value="HD_domain"/>
</dbReference>
<dbReference type="InterPro" id="IPR021800">
    <property type="entry name" value="DUF3369"/>
</dbReference>
<dbReference type="Proteomes" id="UP000030700">
    <property type="component" value="Unassembled WGS sequence"/>
</dbReference>
<dbReference type="CDD" id="cd00077">
    <property type="entry name" value="HDc"/>
    <property type="match status" value="1"/>
</dbReference>
<dbReference type="InterPro" id="IPR052020">
    <property type="entry name" value="Cyclic_di-GMP/3'3'-cGAMP_PDE"/>
</dbReference>
<dbReference type="InterPro" id="IPR001789">
    <property type="entry name" value="Sig_transdc_resp-reg_receiver"/>
</dbReference>
<dbReference type="PANTHER" id="PTHR45228:SF9">
    <property type="entry name" value="3'3'-CGAMP-SPECIFIC PHOSPHODIESTERASE 2"/>
    <property type="match status" value="1"/>
</dbReference>